<organism evidence="9 10">
    <name type="scientific">Candidatus Dojkabacteria bacterium</name>
    <dbReference type="NCBI Taxonomy" id="2099670"/>
    <lineage>
        <taxon>Bacteria</taxon>
        <taxon>Candidatus Dojkabacteria</taxon>
    </lineage>
</organism>
<comment type="function">
    <text evidence="4 6">Forms part of the ribosomal stalk which helps the ribosome interact with GTP-bound translation factors.</text>
</comment>
<dbReference type="InterPro" id="IPR036796">
    <property type="entry name" value="Ribosomal_uL11_N_sf"/>
</dbReference>
<evidence type="ECO:0000256" key="5">
    <source>
        <dbReference type="RuleBase" id="RU003978"/>
    </source>
</evidence>
<dbReference type="GO" id="GO:0006412">
    <property type="term" value="P:translation"/>
    <property type="evidence" value="ECO:0007669"/>
    <property type="project" value="UniProtKB-UniRule"/>
</dbReference>
<accession>A0A955IAU4</accession>
<dbReference type="InterPro" id="IPR036769">
    <property type="entry name" value="Ribosomal_uL11_C_sf"/>
</dbReference>
<keyword evidence="4 6" id="KW-0488">Methylation</keyword>
<dbReference type="InterPro" id="IPR000911">
    <property type="entry name" value="Ribosomal_uL11"/>
</dbReference>
<dbReference type="SMART" id="SM00649">
    <property type="entry name" value="RL11"/>
    <property type="match status" value="1"/>
</dbReference>
<sequence length="144" mass="15370">MAAPKKEVIGKVKLVIQAGKASPAPPLGPILGQNGIPIPDFCNEFNGKTQQLGNVEVPVDVTIFKDRSFKMTIKQPTVSSLLKSKFGIKKGSATPNKVTVKKVKKADLREIAEQKLPDFNTNDVDSAVNIVAGVAKSMGIEVTD</sequence>
<comment type="similarity">
    <text evidence="1 4 5">Belongs to the universal ribosomal protein uL11 family.</text>
</comment>
<keyword evidence="2 4" id="KW-0689">Ribosomal protein</keyword>
<proteinExistence type="inferred from homology"/>
<dbReference type="EMBL" id="JAGQLJ010000019">
    <property type="protein sequence ID" value="MCA9380832.1"/>
    <property type="molecule type" value="Genomic_DNA"/>
</dbReference>
<dbReference type="NCBIfam" id="TIGR01632">
    <property type="entry name" value="L11_bact"/>
    <property type="match status" value="1"/>
</dbReference>
<evidence type="ECO:0000313" key="10">
    <source>
        <dbReference type="Proteomes" id="UP000775877"/>
    </source>
</evidence>
<reference evidence="9" key="1">
    <citation type="submission" date="2020-04" db="EMBL/GenBank/DDBJ databases">
        <authorList>
            <person name="Zhang T."/>
        </authorList>
    </citation>
    <scope>NUCLEOTIDE SEQUENCE</scope>
    <source>
        <strain evidence="9">HKST-UBA13</strain>
    </source>
</reference>
<dbReference type="Gene3D" id="1.10.10.250">
    <property type="entry name" value="Ribosomal protein L11, C-terminal domain"/>
    <property type="match status" value="1"/>
</dbReference>
<dbReference type="Proteomes" id="UP000775877">
    <property type="component" value="Unassembled WGS sequence"/>
</dbReference>
<dbReference type="Gene3D" id="3.30.1550.10">
    <property type="entry name" value="Ribosomal protein L11/L12, N-terminal domain"/>
    <property type="match status" value="1"/>
</dbReference>
<evidence type="ECO:0000256" key="2">
    <source>
        <dbReference type="ARBA" id="ARBA00022980"/>
    </source>
</evidence>
<evidence type="ECO:0000256" key="1">
    <source>
        <dbReference type="ARBA" id="ARBA00010537"/>
    </source>
</evidence>
<dbReference type="GO" id="GO:0003735">
    <property type="term" value="F:structural constituent of ribosome"/>
    <property type="evidence" value="ECO:0007669"/>
    <property type="project" value="InterPro"/>
</dbReference>
<keyword evidence="3 4" id="KW-0687">Ribonucleoprotein</keyword>
<dbReference type="InterPro" id="IPR006519">
    <property type="entry name" value="Ribosomal_uL11_bac-typ"/>
</dbReference>
<name>A0A955IAU4_9BACT</name>
<dbReference type="AlphaFoldDB" id="A0A955IAU4"/>
<comment type="PTM">
    <text evidence="4 6">One or more lysine residues are methylated.</text>
</comment>
<feature type="domain" description="Large ribosomal subunit protein uL11 C-terminal" evidence="7">
    <location>
        <begin position="74"/>
        <end position="142"/>
    </location>
</feature>
<dbReference type="HAMAP" id="MF_00736">
    <property type="entry name" value="Ribosomal_uL11"/>
    <property type="match status" value="1"/>
</dbReference>
<evidence type="ECO:0000256" key="6">
    <source>
        <dbReference type="RuleBase" id="RU003979"/>
    </source>
</evidence>
<comment type="caution">
    <text evidence="9">The sequence shown here is derived from an EMBL/GenBank/DDBJ whole genome shotgun (WGS) entry which is preliminary data.</text>
</comment>
<dbReference type="PANTHER" id="PTHR11661">
    <property type="entry name" value="60S RIBOSOMAL PROTEIN L12"/>
    <property type="match status" value="1"/>
</dbReference>
<dbReference type="InterPro" id="IPR020783">
    <property type="entry name" value="Ribosomal_uL11_C"/>
</dbReference>
<dbReference type="InterPro" id="IPR020784">
    <property type="entry name" value="Ribosomal_uL11_N"/>
</dbReference>
<dbReference type="GO" id="GO:0022625">
    <property type="term" value="C:cytosolic large ribosomal subunit"/>
    <property type="evidence" value="ECO:0007669"/>
    <property type="project" value="TreeGrafter"/>
</dbReference>
<reference evidence="9" key="2">
    <citation type="journal article" date="2021" name="Microbiome">
        <title>Successional dynamics and alternative stable states in a saline activated sludge microbial community over 9 years.</title>
        <authorList>
            <person name="Wang Y."/>
            <person name="Ye J."/>
            <person name="Ju F."/>
            <person name="Liu L."/>
            <person name="Boyd J.A."/>
            <person name="Deng Y."/>
            <person name="Parks D.H."/>
            <person name="Jiang X."/>
            <person name="Yin X."/>
            <person name="Woodcroft B.J."/>
            <person name="Tyson G.W."/>
            <person name="Hugenholtz P."/>
            <person name="Polz M.F."/>
            <person name="Zhang T."/>
        </authorList>
    </citation>
    <scope>NUCLEOTIDE SEQUENCE</scope>
    <source>
        <strain evidence="9">HKST-UBA13</strain>
    </source>
</reference>
<dbReference type="Pfam" id="PF03946">
    <property type="entry name" value="Ribosomal_L11_N"/>
    <property type="match status" value="1"/>
</dbReference>
<dbReference type="GO" id="GO:0070180">
    <property type="term" value="F:large ribosomal subunit rRNA binding"/>
    <property type="evidence" value="ECO:0007669"/>
    <property type="project" value="UniProtKB-UniRule"/>
</dbReference>
<evidence type="ECO:0000313" key="9">
    <source>
        <dbReference type="EMBL" id="MCA9380832.1"/>
    </source>
</evidence>
<dbReference type="SUPFAM" id="SSF46906">
    <property type="entry name" value="Ribosomal protein L11, C-terminal domain"/>
    <property type="match status" value="1"/>
</dbReference>
<keyword evidence="4 6" id="KW-0699">rRNA-binding</keyword>
<evidence type="ECO:0000256" key="3">
    <source>
        <dbReference type="ARBA" id="ARBA00023274"/>
    </source>
</evidence>
<dbReference type="SUPFAM" id="SSF54747">
    <property type="entry name" value="Ribosomal L11/L12e N-terminal domain"/>
    <property type="match status" value="1"/>
</dbReference>
<evidence type="ECO:0000256" key="4">
    <source>
        <dbReference type="HAMAP-Rule" id="MF_00736"/>
    </source>
</evidence>
<gene>
    <name evidence="4 9" type="primary">rplK</name>
    <name evidence="9" type="ORF">KC678_01065</name>
</gene>
<protein>
    <recommendedName>
        <fullName evidence="4">Large ribosomal subunit protein uL11</fullName>
    </recommendedName>
</protein>
<comment type="subunit">
    <text evidence="4">Part of the ribosomal stalk of the 50S ribosomal subunit. Interacts with L10 and the large rRNA to form the base of the stalk. L10 forms an elongated spine to which L12 dimers bind in a sequential fashion forming a multimeric L10(L12)X complex.</text>
</comment>
<dbReference type="PANTHER" id="PTHR11661:SF1">
    <property type="entry name" value="LARGE RIBOSOMAL SUBUNIT PROTEIN UL11M"/>
    <property type="match status" value="1"/>
</dbReference>
<evidence type="ECO:0000259" key="7">
    <source>
        <dbReference type="Pfam" id="PF00298"/>
    </source>
</evidence>
<keyword evidence="4 6" id="KW-0694">RNA-binding</keyword>
<feature type="domain" description="Large ribosomal subunit protein uL11 N-terminal" evidence="8">
    <location>
        <begin position="12"/>
        <end position="69"/>
    </location>
</feature>
<dbReference type="Pfam" id="PF00298">
    <property type="entry name" value="Ribosomal_L11"/>
    <property type="match status" value="1"/>
</dbReference>
<evidence type="ECO:0000259" key="8">
    <source>
        <dbReference type="Pfam" id="PF03946"/>
    </source>
</evidence>
<dbReference type="CDD" id="cd00349">
    <property type="entry name" value="Ribosomal_L11"/>
    <property type="match status" value="1"/>
</dbReference>